<dbReference type="EMBL" id="JADFTS010000003">
    <property type="protein sequence ID" value="KAF9614122.1"/>
    <property type="molecule type" value="Genomic_DNA"/>
</dbReference>
<dbReference type="AlphaFoldDB" id="A0A835M2L9"/>
<organism evidence="3 4">
    <name type="scientific">Coptis chinensis</name>
    <dbReference type="NCBI Taxonomy" id="261450"/>
    <lineage>
        <taxon>Eukaryota</taxon>
        <taxon>Viridiplantae</taxon>
        <taxon>Streptophyta</taxon>
        <taxon>Embryophyta</taxon>
        <taxon>Tracheophyta</taxon>
        <taxon>Spermatophyta</taxon>
        <taxon>Magnoliopsida</taxon>
        <taxon>Ranunculales</taxon>
        <taxon>Ranunculaceae</taxon>
        <taxon>Coptidoideae</taxon>
        <taxon>Coptis</taxon>
    </lineage>
</organism>
<proteinExistence type="predicted"/>
<evidence type="ECO:0000259" key="2">
    <source>
        <dbReference type="Pfam" id="PF19279"/>
    </source>
</evidence>
<comment type="caution">
    <text evidence="3">The sequence shown here is derived from an EMBL/GenBank/DDBJ whole genome shotgun (WGS) entry which is preliminary data.</text>
</comment>
<evidence type="ECO:0000313" key="4">
    <source>
        <dbReference type="Proteomes" id="UP000631114"/>
    </source>
</evidence>
<dbReference type="GO" id="GO:0005737">
    <property type="term" value="C:cytoplasm"/>
    <property type="evidence" value="ECO:0007669"/>
    <property type="project" value="TreeGrafter"/>
</dbReference>
<dbReference type="InterPro" id="IPR045540">
    <property type="entry name" value="YegS/DAGK_C"/>
</dbReference>
<dbReference type="InterPro" id="IPR016064">
    <property type="entry name" value="NAD/diacylglycerol_kinase_sf"/>
</dbReference>
<keyword evidence="4" id="KW-1185">Reference proteome</keyword>
<feature type="domain" description="YegS/DAGK C-terminal" evidence="2">
    <location>
        <begin position="183"/>
        <end position="263"/>
    </location>
</feature>
<reference evidence="3 4" key="1">
    <citation type="submission" date="2020-10" db="EMBL/GenBank/DDBJ databases">
        <title>The Coptis chinensis genome and diversification of protoberbering-type alkaloids.</title>
        <authorList>
            <person name="Wang B."/>
            <person name="Shu S."/>
            <person name="Song C."/>
            <person name="Liu Y."/>
        </authorList>
    </citation>
    <scope>NUCLEOTIDE SEQUENCE [LARGE SCALE GENOMIC DNA]</scope>
    <source>
        <strain evidence="3">HL-2020</strain>
        <tissue evidence="3">Leaf</tissue>
    </source>
</reference>
<dbReference type="GO" id="GO:0016020">
    <property type="term" value="C:membrane"/>
    <property type="evidence" value="ECO:0007669"/>
    <property type="project" value="TreeGrafter"/>
</dbReference>
<gene>
    <name evidence="3" type="ORF">IFM89_015384</name>
</gene>
<feature type="signal peptide" evidence="1">
    <location>
        <begin position="1"/>
        <end position="17"/>
    </location>
</feature>
<dbReference type="InterPro" id="IPR050187">
    <property type="entry name" value="Lipid_Phosphate_FormReg"/>
</dbReference>
<accession>A0A835M2L9</accession>
<keyword evidence="1" id="KW-0732">Signal</keyword>
<dbReference type="GO" id="GO:0001727">
    <property type="term" value="F:lipid kinase activity"/>
    <property type="evidence" value="ECO:0007669"/>
    <property type="project" value="TreeGrafter"/>
</dbReference>
<dbReference type="PANTHER" id="PTHR12358">
    <property type="entry name" value="SPHINGOSINE KINASE"/>
    <property type="match status" value="1"/>
</dbReference>
<dbReference type="Gene3D" id="2.60.200.40">
    <property type="match status" value="1"/>
</dbReference>
<name>A0A835M2L9_9MAGN</name>
<dbReference type="PANTHER" id="PTHR12358:SF31">
    <property type="entry name" value="ACYLGLYCEROL KINASE, MITOCHONDRIAL"/>
    <property type="match status" value="1"/>
</dbReference>
<evidence type="ECO:0000256" key="1">
    <source>
        <dbReference type="SAM" id="SignalP"/>
    </source>
</evidence>
<sequence>MLWLPCFLLYFFSDGTGNGMVKSLLDSVDECCSVSNAVLAIVRGHKRALDVATVLQGETRFFSVLMLAWGLIADIDIESEKYRWMGSSRLDFYGLMRVFNLRKYNGRVSFVPAPGFEAYGNPCDQKVGCTNIDILFRDQQDTVKVQEHGYQGPVVLMEELKWRTVEGPFVSVWLHNVPWGSEDTMAAPDAQFSDGYLDLIVIKDCPKTSLLMLITKLNDGTHVRSPYVMYLKVKAFILEPGHRVGDPSKGGIIDSDGEVLARGEGAYKCEVKDLMTYGPMKITVDQGLATLFCPR</sequence>
<dbReference type="Proteomes" id="UP000631114">
    <property type="component" value="Unassembled WGS sequence"/>
</dbReference>
<feature type="chain" id="PRO_5032878585" description="YegS/DAGK C-terminal domain-containing protein" evidence="1">
    <location>
        <begin position="18"/>
        <end position="295"/>
    </location>
</feature>
<dbReference type="OrthoDB" id="3853857at2759"/>
<dbReference type="SUPFAM" id="SSF111331">
    <property type="entry name" value="NAD kinase/diacylglycerol kinase-like"/>
    <property type="match status" value="1"/>
</dbReference>
<protein>
    <recommendedName>
        <fullName evidence="2">YegS/DAGK C-terminal domain-containing protein</fullName>
    </recommendedName>
</protein>
<dbReference type="GO" id="GO:0046512">
    <property type="term" value="P:sphingosine biosynthetic process"/>
    <property type="evidence" value="ECO:0007669"/>
    <property type="project" value="TreeGrafter"/>
</dbReference>
<dbReference type="GO" id="GO:0016773">
    <property type="term" value="F:phosphotransferase activity, alcohol group as acceptor"/>
    <property type="evidence" value="ECO:0007669"/>
    <property type="project" value="UniProtKB-ARBA"/>
</dbReference>
<dbReference type="Pfam" id="PF19279">
    <property type="entry name" value="YegS_C"/>
    <property type="match status" value="1"/>
</dbReference>
<evidence type="ECO:0000313" key="3">
    <source>
        <dbReference type="EMBL" id="KAF9614122.1"/>
    </source>
</evidence>